<feature type="compositionally biased region" description="Basic and acidic residues" evidence="1">
    <location>
        <begin position="287"/>
        <end position="296"/>
    </location>
</feature>
<feature type="region of interest" description="Disordered" evidence="1">
    <location>
        <begin position="274"/>
        <end position="304"/>
    </location>
</feature>
<keyword evidence="2" id="KW-0472">Membrane</keyword>
<dbReference type="NCBIfam" id="NF041043">
    <property type="entry name" value="BPSS1780_fam"/>
    <property type="match status" value="1"/>
</dbReference>
<sequence>MSSKPNVSIRVLPAGAGLAWLAGSLALVRAQPWRLLLLTVLMQAVLSLSQVPLLGLLVVLAMPAFSAGLLQGFHMVSAGQRPPLAVLFTPLTSRPRTGRLLALGAVMFAAGILSASLLMGGAFGEGAGGLDPDLISRIEQGDTEALTQIDPEFIFRMAAALATAVAVTGTLSYLTIPLIWFSELPVGTALLAGLRAMVVNWKPFLVLALGMAAALVPVALVLGMLFGGGGASPGGSVLGLVLVIGVMLFVQLMIFGTQYCAHRAIFGLSDAGGSSTGAPDDNVNNGDDDRGDRPEGGDGGQFVA</sequence>
<dbReference type="InterPro" id="IPR047798">
    <property type="entry name" value="BPSS1780-like"/>
</dbReference>
<keyword evidence="4" id="KW-1185">Reference proteome</keyword>
<name>A0AAW9RJX1_9GAMM</name>
<dbReference type="AlphaFoldDB" id="A0AAW9RJX1"/>
<feature type="transmembrane region" description="Helical" evidence="2">
    <location>
        <begin position="204"/>
        <end position="225"/>
    </location>
</feature>
<evidence type="ECO:0000313" key="4">
    <source>
        <dbReference type="Proteomes" id="UP001359886"/>
    </source>
</evidence>
<comment type="caution">
    <text evidence="3">The sequence shown here is derived from an EMBL/GenBank/DDBJ whole genome shotgun (WGS) entry which is preliminary data.</text>
</comment>
<gene>
    <name evidence="3" type="ORF">V3330_09310</name>
</gene>
<dbReference type="Proteomes" id="UP001359886">
    <property type="component" value="Unassembled WGS sequence"/>
</dbReference>
<evidence type="ECO:0000313" key="3">
    <source>
        <dbReference type="EMBL" id="MEJ8567821.1"/>
    </source>
</evidence>
<protein>
    <submittedName>
        <fullName evidence="3">BPSS1780 family membrane protein</fullName>
    </submittedName>
</protein>
<dbReference type="EMBL" id="JAZHOG010000005">
    <property type="protein sequence ID" value="MEJ8567821.1"/>
    <property type="molecule type" value="Genomic_DNA"/>
</dbReference>
<feature type="transmembrane region" description="Helical" evidence="2">
    <location>
        <begin position="100"/>
        <end position="123"/>
    </location>
</feature>
<keyword evidence="2" id="KW-1133">Transmembrane helix</keyword>
<dbReference type="RefSeq" id="WP_354695144.1">
    <property type="nucleotide sequence ID" value="NZ_JAZHOG010000005.1"/>
</dbReference>
<evidence type="ECO:0000256" key="2">
    <source>
        <dbReference type="SAM" id="Phobius"/>
    </source>
</evidence>
<feature type="transmembrane region" description="Helical" evidence="2">
    <location>
        <begin position="54"/>
        <end position="79"/>
    </location>
</feature>
<feature type="transmembrane region" description="Helical" evidence="2">
    <location>
        <begin position="153"/>
        <end position="171"/>
    </location>
</feature>
<feature type="transmembrane region" description="Helical" evidence="2">
    <location>
        <begin position="237"/>
        <end position="256"/>
    </location>
</feature>
<evidence type="ECO:0000256" key="1">
    <source>
        <dbReference type="SAM" id="MobiDB-lite"/>
    </source>
</evidence>
<keyword evidence="2" id="KW-0812">Transmembrane</keyword>
<organism evidence="3 4">
    <name type="scientific">Elongatibacter sediminis</name>
    <dbReference type="NCBI Taxonomy" id="3119006"/>
    <lineage>
        <taxon>Bacteria</taxon>
        <taxon>Pseudomonadati</taxon>
        <taxon>Pseudomonadota</taxon>
        <taxon>Gammaproteobacteria</taxon>
        <taxon>Chromatiales</taxon>
        <taxon>Wenzhouxiangellaceae</taxon>
        <taxon>Elongatibacter</taxon>
    </lineage>
</organism>
<accession>A0AAW9RJX1</accession>
<proteinExistence type="predicted"/>
<reference evidence="3 4" key="1">
    <citation type="submission" date="2024-02" db="EMBL/GenBank/DDBJ databases">
        <title>A novel Wenzhouxiangellaceae bacterium, isolated from coastal sediments.</title>
        <authorList>
            <person name="Du Z.-J."/>
            <person name="Ye Y.-Q."/>
            <person name="Zhang X.-Y."/>
        </authorList>
    </citation>
    <scope>NUCLEOTIDE SEQUENCE [LARGE SCALE GENOMIC DNA]</scope>
    <source>
        <strain evidence="3 4">CH-27</strain>
    </source>
</reference>